<gene>
    <name evidence="2" type="ORF">GCM10022255_012300</name>
</gene>
<dbReference type="InterPro" id="IPR011991">
    <property type="entry name" value="ArsR-like_HTH"/>
</dbReference>
<accession>A0ABP8D0K7</accession>
<dbReference type="CDD" id="cd00090">
    <property type="entry name" value="HTH_ARSR"/>
    <property type="match status" value="1"/>
</dbReference>
<keyword evidence="3" id="KW-1185">Reference proteome</keyword>
<evidence type="ECO:0000259" key="1">
    <source>
        <dbReference type="SMART" id="SM00418"/>
    </source>
</evidence>
<sequence>MPDPRVITDVDALKALAHPLRQRMLAHLQLHGAATSAMLAERLGVDRGAASYHLRQLHRYGFIADEPERHGRRRFWRYVPQDLRLPPRQDDEELNLAADEVLRLWHERGQRAMEYFDAHRDEFGEFAHAATGSFGAAVLTPDELRQFAEEYIALLNRWQRDPADAPPGARHVTALFYMFPTPEEGA</sequence>
<evidence type="ECO:0000313" key="2">
    <source>
        <dbReference type="EMBL" id="GAA4245340.1"/>
    </source>
</evidence>
<dbReference type="Proteomes" id="UP001500620">
    <property type="component" value="Unassembled WGS sequence"/>
</dbReference>
<dbReference type="EMBL" id="BAABAT010000002">
    <property type="protein sequence ID" value="GAA4245340.1"/>
    <property type="molecule type" value="Genomic_DNA"/>
</dbReference>
<dbReference type="InterPro" id="IPR036388">
    <property type="entry name" value="WH-like_DNA-bd_sf"/>
</dbReference>
<dbReference type="RefSeq" id="WP_345122140.1">
    <property type="nucleotide sequence ID" value="NZ_BAABAT010000002.1"/>
</dbReference>
<dbReference type="PANTHER" id="PTHR38600:SF2">
    <property type="entry name" value="SLL0088 PROTEIN"/>
    <property type="match status" value="1"/>
</dbReference>
<dbReference type="Gene3D" id="1.10.10.10">
    <property type="entry name" value="Winged helix-like DNA-binding domain superfamily/Winged helix DNA-binding domain"/>
    <property type="match status" value="1"/>
</dbReference>
<reference evidence="3" key="1">
    <citation type="journal article" date="2019" name="Int. J. Syst. Evol. Microbiol.">
        <title>The Global Catalogue of Microorganisms (GCM) 10K type strain sequencing project: providing services to taxonomists for standard genome sequencing and annotation.</title>
        <authorList>
            <consortium name="The Broad Institute Genomics Platform"/>
            <consortium name="The Broad Institute Genome Sequencing Center for Infectious Disease"/>
            <person name="Wu L."/>
            <person name="Ma J."/>
        </authorList>
    </citation>
    <scope>NUCLEOTIDE SEQUENCE [LARGE SCALE GENOMIC DNA]</scope>
    <source>
        <strain evidence="3">JCM 17441</strain>
    </source>
</reference>
<evidence type="ECO:0000313" key="3">
    <source>
        <dbReference type="Proteomes" id="UP001500620"/>
    </source>
</evidence>
<dbReference type="InterPro" id="IPR036390">
    <property type="entry name" value="WH_DNA-bd_sf"/>
</dbReference>
<comment type="caution">
    <text evidence="2">The sequence shown here is derived from an EMBL/GenBank/DDBJ whole genome shotgun (WGS) entry which is preliminary data.</text>
</comment>
<feature type="domain" description="HTH arsR-type" evidence="1">
    <location>
        <begin position="11"/>
        <end position="96"/>
    </location>
</feature>
<dbReference type="SUPFAM" id="SSF46785">
    <property type="entry name" value="Winged helix' DNA-binding domain"/>
    <property type="match status" value="1"/>
</dbReference>
<dbReference type="Pfam" id="PF12840">
    <property type="entry name" value="HTH_20"/>
    <property type="match status" value="1"/>
</dbReference>
<dbReference type="PANTHER" id="PTHR38600">
    <property type="entry name" value="TRANSCRIPTIONAL REGULATORY PROTEIN"/>
    <property type="match status" value="1"/>
</dbReference>
<organism evidence="2 3">
    <name type="scientific">Dactylosporangium darangshiense</name>
    <dbReference type="NCBI Taxonomy" id="579108"/>
    <lineage>
        <taxon>Bacteria</taxon>
        <taxon>Bacillati</taxon>
        <taxon>Actinomycetota</taxon>
        <taxon>Actinomycetes</taxon>
        <taxon>Micromonosporales</taxon>
        <taxon>Micromonosporaceae</taxon>
        <taxon>Dactylosporangium</taxon>
    </lineage>
</organism>
<name>A0ABP8D0K7_9ACTN</name>
<proteinExistence type="predicted"/>
<dbReference type="InterPro" id="IPR001845">
    <property type="entry name" value="HTH_ArsR_DNA-bd_dom"/>
</dbReference>
<protein>
    <submittedName>
        <fullName evidence="2">Helix-turn-helix domain-containing protein</fullName>
    </submittedName>
</protein>
<dbReference type="SMART" id="SM00418">
    <property type="entry name" value="HTH_ARSR"/>
    <property type="match status" value="1"/>
</dbReference>